<dbReference type="Gene3D" id="2.120.10.30">
    <property type="entry name" value="TolB, C-terminal domain"/>
    <property type="match status" value="1"/>
</dbReference>
<protein>
    <recommendedName>
        <fullName evidence="4">Calcium-dependent phosphotriesterase</fullName>
    </recommendedName>
</protein>
<evidence type="ECO:0000313" key="3">
    <source>
        <dbReference type="Proteomes" id="UP000887226"/>
    </source>
</evidence>
<feature type="transmembrane region" description="Helical" evidence="1">
    <location>
        <begin position="6"/>
        <end position="24"/>
    </location>
</feature>
<organism evidence="2 3">
    <name type="scientific">Calycina marina</name>
    <dbReference type="NCBI Taxonomy" id="1763456"/>
    <lineage>
        <taxon>Eukaryota</taxon>
        <taxon>Fungi</taxon>
        <taxon>Dikarya</taxon>
        <taxon>Ascomycota</taxon>
        <taxon>Pezizomycotina</taxon>
        <taxon>Leotiomycetes</taxon>
        <taxon>Helotiales</taxon>
        <taxon>Pezizellaceae</taxon>
        <taxon>Calycina</taxon>
    </lineage>
</organism>
<dbReference type="InterPro" id="IPR011042">
    <property type="entry name" value="6-blade_b-propeller_TolB-like"/>
</dbReference>
<keyword evidence="1" id="KW-1133">Transmembrane helix</keyword>
<proteinExistence type="predicted"/>
<dbReference type="Proteomes" id="UP000887226">
    <property type="component" value="Unassembled WGS sequence"/>
</dbReference>
<keyword evidence="1" id="KW-0472">Membrane</keyword>
<dbReference type="EMBL" id="MU254220">
    <property type="protein sequence ID" value="KAG9241388.1"/>
    <property type="molecule type" value="Genomic_DNA"/>
</dbReference>
<accession>A0A9P7YWN6</accession>
<evidence type="ECO:0008006" key="4">
    <source>
        <dbReference type="Google" id="ProtNLM"/>
    </source>
</evidence>
<comment type="caution">
    <text evidence="2">The sequence shown here is derived from an EMBL/GenBank/DDBJ whole genome shotgun (WGS) entry which is preliminary data.</text>
</comment>
<sequence length="405" mass="44050">MASLLSRAAIAGAVVIGVLYQFLFKSLIFDTLGYGRTLRSLGDFPNVQCQKVVEPGLEACEDMWLHDVTGILYMACASTARSSFWVPAVDRLNASGRGSADGIWTLDTRASGPVSSRLKKLAVEGFPGNKGDASFSIHGIDIRANKHTDVLQIMLINHRPPFNPVTGEELDVSKIGANSTIEQFQTTFGSDRMRHVRTYAHDAIETPNRVAWVNDHAFVFTNDHSGKVGLRRHLDPLLGGGSVGYCDRSRCQIAKQFGRDFALPNGLVYTNNLAYVPSTLTGEIRVLKLNAQQPPTLEDVETIKVPFGMDNLSVDKDGNIFAAAFPKLHQLVRHFDDPTNNKASTTVFKVTPNSIGNGDSYEVVTVMEDNGDILPAATVAIHDAKTGRVFLGGVGSPYIAICETR</sequence>
<dbReference type="PANTHER" id="PTHR11799">
    <property type="entry name" value="PARAOXONASE"/>
    <property type="match status" value="1"/>
</dbReference>
<evidence type="ECO:0000313" key="2">
    <source>
        <dbReference type="EMBL" id="KAG9241388.1"/>
    </source>
</evidence>
<keyword evidence="3" id="KW-1185">Reference proteome</keyword>
<evidence type="ECO:0000256" key="1">
    <source>
        <dbReference type="SAM" id="Phobius"/>
    </source>
</evidence>
<dbReference type="AlphaFoldDB" id="A0A9P7YWN6"/>
<name>A0A9P7YWN6_9HELO</name>
<dbReference type="InterPro" id="IPR051288">
    <property type="entry name" value="Serum_paraoxonase/arylesterase"/>
</dbReference>
<dbReference type="SUPFAM" id="SSF63829">
    <property type="entry name" value="Calcium-dependent phosphotriesterase"/>
    <property type="match status" value="1"/>
</dbReference>
<reference evidence="2" key="1">
    <citation type="journal article" date="2021" name="IMA Fungus">
        <title>Genomic characterization of three marine fungi, including Emericellopsis atlantica sp. nov. with signatures of a generalist lifestyle and marine biomass degradation.</title>
        <authorList>
            <person name="Hagestad O.C."/>
            <person name="Hou L."/>
            <person name="Andersen J.H."/>
            <person name="Hansen E.H."/>
            <person name="Altermark B."/>
            <person name="Li C."/>
            <person name="Kuhnert E."/>
            <person name="Cox R.J."/>
            <person name="Crous P.W."/>
            <person name="Spatafora J.W."/>
            <person name="Lail K."/>
            <person name="Amirebrahimi M."/>
            <person name="Lipzen A."/>
            <person name="Pangilinan J."/>
            <person name="Andreopoulos W."/>
            <person name="Hayes R.D."/>
            <person name="Ng V."/>
            <person name="Grigoriev I.V."/>
            <person name="Jackson S.A."/>
            <person name="Sutton T.D.S."/>
            <person name="Dobson A.D.W."/>
            <person name="Rama T."/>
        </authorList>
    </citation>
    <scope>NUCLEOTIDE SEQUENCE</scope>
    <source>
        <strain evidence="2">TRa3180A</strain>
    </source>
</reference>
<gene>
    <name evidence="2" type="ORF">BJ878DRAFT_520957</name>
</gene>
<dbReference type="OrthoDB" id="5307922at2759"/>
<keyword evidence="1" id="KW-0812">Transmembrane</keyword>
<dbReference type="PANTHER" id="PTHR11799:SF12">
    <property type="entry name" value="PARAOXONASE-RELATED"/>
    <property type="match status" value="1"/>
</dbReference>